<reference evidence="6 7" key="1">
    <citation type="submission" date="2017-01" db="EMBL/GenBank/DDBJ databases">
        <authorList>
            <person name="Mah S.A."/>
            <person name="Swanson W.J."/>
            <person name="Moy G.W."/>
            <person name="Vacquier V.D."/>
        </authorList>
    </citation>
    <scope>NUCLEOTIDE SEQUENCE [LARGE SCALE GENOMIC DNA]</scope>
    <source>
        <strain evidence="6 7">DSM 11589</strain>
    </source>
</reference>
<dbReference type="AlphaFoldDB" id="A0A1N7IMN6"/>
<evidence type="ECO:0000313" key="6">
    <source>
        <dbReference type="EMBL" id="SIS38251.1"/>
    </source>
</evidence>
<feature type="binding site" evidence="5">
    <location>
        <position position="94"/>
    </location>
    <ligand>
        <name>Mg(2+)</name>
        <dbReference type="ChEBI" id="CHEBI:18420"/>
        <label>1</label>
        <note>catalytic</note>
    </ligand>
</feature>
<dbReference type="PROSITE" id="PS00629">
    <property type="entry name" value="IMP_1"/>
    <property type="match status" value="1"/>
</dbReference>
<dbReference type="GO" id="GO:0008934">
    <property type="term" value="F:inositol monophosphate 1-phosphatase activity"/>
    <property type="evidence" value="ECO:0007669"/>
    <property type="project" value="TreeGrafter"/>
</dbReference>
<dbReference type="GO" id="GO:0006020">
    <property type="term" value="P:inositol metabolic process"/>
    <property type="evidence" value="ECO:0007669"/>
    <property type="project" value="TreeGrafter"/>
</dbReference>
<evidence type="ECO:0000256" key="3">
    <source>
        <dbReference type="ARBA" id="ARBA00022801"/>
    </source>
</evidence>
<evidence type="ECO:0000256" key="1">
    <source>
        <dbReference type="ARBA" id="ARBA00009759"/>
    </source>
</evidence>
<evidence type="ECO:0000256" key="4">
    <source>
        <dbReference type="ARBA" id="ARBA00022842"/>
    </source>
</evidence>
<dbReference type="GO" id="GO:0046872">
    <property type="term" value="F:metal ion binding"/>
    <property type="evidence" value="ECO:0007669"/>
    <property type="project" value="UniProtKB-KW"/>
</dbReference>
<keyword evidence="7" id="KW-1185">Reference proteome</keyword>
<feature type="binding site" evidence="5">
    <location>
        <position position="235"/>
    </location>
    <ligand>
        <name>Mg(2+)</name>
        <dbReference type="ChEBI" id="CHEBI:18420"/>
        <label>1</label>
        <note>catalytic</note>
    </ligand>
</feature>
<gene>
    <name evidence="6" type="ORF">SAMN05421779_101355</name>
</gene>
<keyword evidence="2 5" id="KW-0479">Metal-binding</keyword>
<dbReference type="Gene3D" id="3.30.540.10">
    <property type="entry name" value="Fructose-1,6-Bisphosphatase, subunit A, domain 1"/>
    <property type="match status" value="1"/>
</dbReference>
<comment type="similarity">
    <text evidence="1">Belongs to the inositol monophosphatase superfamily.</text>
</comment>
<proteinExistence type="inferred from homology"/>
<dbReference type="PANTHER" id="PTHR20854">
    <property type="entry name" value="INOSITOL MONOPHOSPHATASE"/>
    <property type="match status" value="1"/>
</dbReference>
<dbReference type="PANTHER" id="PTHR20854:SF4">
    <property type="entry name" value="INOSITOL-1-MONOPHOSPHATASE-RELATED"/>
    <property type="match status" value="1"/>
</dbReference>
<keyword evidence="3" id="KW-0378">Hydrolase</keyword>
<feature type="binding site" evidence="5">
    <location>
        <position position="120"/>
    </location>
    <ligand>
        <name>Mg(2+)</name>
        <dbReference type="ChEBI" id="CHEBI:18420"/>
        <label>1</label>
        <note>catalytic</note>
    </ligand>
</feature>
<dbReference type="Gene3D" id="3.40.190.80">
    <property type="match status" value="1"/>
</dbReference>
<organism evidence="6 7">
    <name type="scientific">Insolitispirillum peregrinum</name>
    <dbReference type="NCBI Taxonomy" id="80876"/>
    <lineage>
        <taxon>Bacteria</taxon>
        <taxon>Pseudomonadati</taxon>
        <taxon>Pseudomonadota</taxon>
        <taxon>Alphaproteobacteria</taxon>
        <taxon>Rhodospirillales</taxon>
        <taxon>Novispirillaceae</taxon>
        <taxon>Insolitispirillum</taxon>
    </lineage>
</organism>
<dbReference type="Proteomes" id="UP000185678">
    <property type="component" value="Unassembled WGS sequence"/>
</dbReference>
<keyword evidence="4 5" id="KW-0460">Magnesium</keyword>
<dbReference type="InterPro" id="IPR020583">
    <property type="entry name" value="Inositol_monoP_metal-BS"/>
</dbReference>
<dbReference type="EMBL" id="FTOA01000001">
    <property type="protein sequence ID" value="SIS38251.1"/>
    <property type="molecule type" value="Genomic_DNA"/>
</dbReference>
<feature type="binding site" evidence="5">
    <location>
        <position position="117"/>
    </location>
    <ligand>
        <name>Mg(2+)</name>
        <dbReference type="ChEBI" id="CHEBI:18420"/>
        <label>1</label>
        <note>catalytic</note>
    </ligand>
</feature>
<evidence type="ECO:0000256" key="2">
    <source>
        <dbReference type="ARBA" id="ARBA00022723"/>
    </source>
</evidence>
<evidence type="ECO:0000256" key="5">
    <source>
        <dbReference type="PIRSR" id="PIRSR600760-2"/>
    </source>
</evidence>
<accession>A0A1N7IMN6</accession>
<sequence length="286" mass="30999">MGENGVALSILVRSATESRYIRGMTKTIDIDRVARLIIDVAAEEIVPRYKTLGADAIRSKTSANDMVTDADEQAEAQLTCRLPDLLPGSVVVGEEAVYANPAVLDRLSGDQPVWVVDPVDGTANFARGHPAFACMVALVEHGQTVAGWIWDPIGDRLWIAEQGAGACCNGRRIQVSGHGQPLSSLIGSLGRGRLANRLEEQYALRVRHGSAAHDYAAMADGRVHFAVYNRLKPWDHAAGVLLHHEAGGYSALRGQNAPYQPTRQDGELIVAPDREIWERINDLLPG</sequence>
<dbReference type="SUPFAM" id="SSF56655">
    <property type="entry name" value="Carbohydrate phosphatase"/>
    <property type="match status" value="1"/>
</dbReference>
<name>A0A1N7IMN6_9PROT</name>
<dbReference type="PRINTS" id="PR00377">
    <property type="entry name" value="IMPHPHTASES"/>
</dbReference>
<dbReference type="Pfam" id="PF00459">
    <property type="entry name" value="Inositol_P"/>
    <property type="match status" value="1"/>
</dbReference>
<dbReference type="STRING" id="80876.SAMN05421779_101355"/>
<dbReference type="InterPro" id="IPR000760">
    <property type="entry name" value="Inositol_monophosphatase-like"/>
</dbReference>
<evidence type="ECO:0000313" key="7">
    <source>
        <dbReference type="Proteomes" id="UP000185678"/>
    </source>
</evidence>
<comment type="cofactor">
    <cofactor evidence="5">
        <name>Mg(2+)</name>
        <dbReference type="ChEBI" id="CHEBI:18420"/>
    </cofactor>
</comment>
<dbReference type="GO" id="GO:0007165">
    <property type="term" value="P:signal transduction"/>
    <property type="evidence" value="ECO:0007669"/>
    <property type="project" value="TreeGrafter"/>
</dbReference>
<protein>
    <submittedName>
        <fullName evidence="6">Fructose-1,6-bisphosphatase</fullName>
    </submittedName>
</protein>